<keyword evidence="3" id="KW-1185">Reference proteome</keyword>
<dbReference type="EMBL" id="JAEVHM010000053">
    <property type="protein sequence ID" value="MBM0232794.1"/>
    <property type="molecule type" value="Genomic_DNA"/>
</dbReference>
<dbReference type="Pfam" id="PF00005">
    <property type="entry name" value="ABC_tran"/>
    <property type="match status" value="1"/>
</dbReference>
<dbReference type="InterPro" id="IPR027417">
    <property type="entry name" value="P-loop_NTPase"/>
</dbReference>
<evidence type="ECO:0000313" key="3">
    <source>
        <dbReference type="Proteomes" id="UP000601027"/>
    </source>
</evidence>
<dbReference type="GO" id="GO:0005524">
    <property type="term" value="F:ATP binding"/>
    <property type="evidence" value="ECO:0007669"/>
    <property type="project" value="UniProtKB-KW"/>
</dbReference>
<organism evidence="2 3">
    <name type="scientific">Micromonospora parastrephiae</name>
    <dbReference type="NCBI Taxonomy" id="2806101"/>
    <lineage>
        <taxon>Bacteria</taxon>
        <taxon>Bacillati</taxon>
        <taxon>Actinomycetota</taxon>
        <taxon>Actinomycetes</taxon>
        <taxon>Micromonosporales</taxon>
        <taxon>Micromonosporaceae</taxon>
        <taxon>Micromonospora</taxon>
    </lineage>
</organism>
<comment type="caution">
    <text evidence="2">The sequence shown here is derived from an EMBL/GenBank/DDBJ whole genome shotgun (WGS) entry which is preliminary data.</text>
</comment>
<feature type="domain" description="ABC transporter" evidence="1">
    <location>
        <begin position="18"/>
        <end position="47"/>
    </location>
</feature>
<protein>
    <submittedName>
        <fullName evidence="2">ATP-binding cassette domain-containing protein</fullName>
    </submittedName>
</protein>
<keyword evidence="2" id="KW-0067">ATP-binding</keyword>
<reference evidence="2 3" key="1">
    <citation type="submission" date="2021-01" db="EMBL/GenBank/DDBJ databases">
        <title>Draft genome sequence of Micromonospora sp. strain STR1_7.</title>
        <authorList>
            <person name="Karlyshev A."/>
            <person name="Jawad R."/>
        </authorList>
    </citation>
    <scope>NUCLEOTIDE SEQUENCE [LARGE SCALE GENOMIC DNA]</scope>
    <source>
        <strain evidence="2 3">STR1-7</strain>
    </source>
</reference>
<dbReference type="SUPFAM" id="SSF52540">
    <property type="entry name" value="P-loop containing nucleoside triphosphate hydrolases"/>
    <property type="match status" value="1"/>
</dbReference>
<accession>A0ABS1XUH1</accession>
<name>A0ABS1XUH1_9ACTN</name>
<evidence type="ECO:0000259" key="1">
    <source>
        <dbReference type="Pfam" id="PF00005"/>
    </source>
</evidence>
<sequence length="79" mass="8451">MVEAREVDVVRDVRLLLAGVSVTIRAGEHWALIGLNGAGKRTLLSVLGAYPLRCALTAREAVLTGATGTIDLRPRWRAG</sequence>
<proteinExistence type="predicted"/>
<evidence type="ECO:0000313" key="2">
    <source>
        <dbReference type="EMBL" id="MBM0232794.1"/>
    </source>
</evidence>
<dbReference type="CDD" id="cd00267">
    <property type="entry name" value="ABC_ATPase"/>
    <property type="match status" value="1"/>
</dbReference>
<dbReference type="Proteomes" id="UP000601027">
    <property type="component" value="Unassembled WGS sequence"/>
</dbReference>
<dbReference type="Gene3D" id="3.40.50.300">
    <property type="entry name" value="P-loop containing nucleotide triphosphate hydrolases"/>
    <property type="match status" value="1"/>
</dbReference>
<dbReference type="InterPro" id="IPR003439">
    <property type="entry name" value="ABC_transporter-like_ATP-bd"/>
</dbReference>
<keyword evidence="2" id="KW-0547">Nucleotide-binding</keyword>
<gene>
    <name evidence="2" type="ORF">JNW91_13560</name>
</gene>